<evidence type="ECO:0000256" key="1">
    <source>
        <dbReference type="SAM" id="MobiDB-lite"/>
    </source>
</evidence>
<name>A0A177C5L8_9PLEO</name>
<dbReference type="InParanoid" id="A0A177C5L8"/>
<feature type="region of interest" description="Disordered" evidence="1">
    <location>
        <begin position="27"/>
        <end position="59"/>
    </location>
</feature>
<accession>A0A177C5L8</accession>
<proteinExistence type="predicted"/>
<protein>
    <submittedName>
        <fullName evidence="2">Uncharacterized protein</fullName>
    </submittedName>
</protein>
<dbReference type="Proteomes" id="UP000077069">
    <property type="component" value="Unassembled WGS sequence"/>
</dbReference>
<evidence type="ECO:0000313" key="2">
    <source>
        <dbReference type="EMBL" id="OAG02913.1"/>
    </source>
</evidence>
<gene>
    <name evidence="2" type="ORF">CC84DRAFT_1178480</name>
</gene>
<dbReference type="GeneID" id="28763834"/>
<dbReference type="AlphaFoldDB" id="A0A177C5L8"/>
<keyword evidence="3" id="KW-1185">Reference proteome</keyword>
<dbReference type="EMBL" id="KV441555">
    <property type="protein sequence ID" value="OAG02913.1"/>
    <property type="molecule type" value="Genomic_DNA"/>
</dbReference>
<sequence>MAALWCTARPTAHRAHRRSRSLALTLATHTAVKGPRKARTRPPASAGGPVPSTASPLSSDCGLTQRNGCGYTASYRYRENCARRAPVADRSHEARRENRALTPVPFHHAQCITVTPRSDKVTAWKNSREHLPFLRQSGSGTTADWCPGHRPPVVVDALPFPVHVPGITLHTARLTRQHRNPGPSRSWFLAQFPRDHRPWLLARRPSIAHQPWTPPALNAVAAFEKRPTPAENKVWNSLRQHGAA</sequence>
<organism evidence="2 3">
    <name type="scientific">Paraphaeosphaeria sporulosa</name>
    <dbReference type="NCBI Taxonomy" id="1460663"/>
    <lineage>
        <taxon>Eukaryota</taxon>
        <taxon>Fungi</taxon>
        <taxon>Dikarya</taxon>
        <taxon>Ascomycota</taxon>
        <taxon>Pezizomycotina</taxon>
        <taxon>Dothideomycetes</taxon>
        <taxon>Pleosporomycetidae</taxon>
        <taxon>Pleosporales</taxon>
        <taxon>Massarineae</taxon>
        <taxon>Didymosphaeriaceae</taxon>
        <taxon>Paraphaeosphaeria</taxon>
    </lineage>
</organism>
<reference evidence="2 3" key="1">
    <citation type="submission" date="2016-05" db="EMBL/GenBank/DDBJ databases">
        <title>Comparative analysis of secretome profiles of manganese(II)-oxidizing ascomycete fungi.</title>
        <authorList>
            <consortium name="DOE Joint Genome Institute"/>
            <person name="Zeiner C.A."/>
            <person name="Purvine S.O."/>
            <person name="Zink E.M."/>
            <person name="Wu S."/>
            <person name="Pasa-Tolic L."/>
            <person name="Chaput D.L."/>
            <person name="Haridas S."/>
            <person name="Grigoriev I.V."/>
            <person name="Santelli C.M."/>
            <person name="Hansel C.M."/>
        </authorList>
    </citation>
    <scope>NUCLEOTIDE SEQUENCE [LARGE SCALE GENOMIC DNA]</scope>
    <source>
        <strain evidence="2 3">AP3s5-JAC2a</strain>
    </source>
</reference>
<dbReference type="RefSeq" id="XP_018033278.1">
    <property type="nucleotide sequence ID" value="XM_018180348.1"/>
</dbReference>
<evidence type="ECO:0000313" key="3">
    <source>
        <dbReference type="Proteomes" id="UP000077069"/>
    </source>
</evidence>